<dbReference type="InterPro" id="IPR039353">
    <property type="entry name" value="TF_Adf1"/>
</dbReference>
<dbReference type="Pfam" id="PF10545">
    <property type="entry name" value="MADF_DNA_bdg"/>
    <property type="match status" value="1"/>
</dbReference>
<dbReference type="EnsemblMetazoa" id="GPAI009074-RA">
    <property type="protein sequence ID" value="GPAI009074-PA"/>
    <property type="gene ID" value="GPAI009074"/>
</dbReference>
<dbReference type="PROSITE" id="PS51029">
    <property type="entry name" value="MADF"/>
    <property type="match status" value="1"/>
</dbReference>
<keyword evidence="5" id="KW-1185">Reference proteome</keyword>
<dbReference type="PANTHER" id="PTHR12243">
    <property type="entry name" value="MADF DOMAIN TRANSCRIPTION FACTOR"/>
    <property type="match status" value="1"/>
</dbReference>
<evidence type="ECO:0000313" key="5">
    <source>
        <dbReference type="Proteomes" id="UP000092445"/>
    </source>
</evidence>
<dbReference type="SMART" id="SM00595">
    <property type="entry name" value="MADF"/>
    <property type="match status" value="1"/>
</dbReference>
<dbReference type="GO" id="GO:0006357">
    <property type="term" value="P:regulation of transcription by RNA polymerase II"/>
    <property type="evidence" value="ECO:0007669"/>
    <property type="project" value="TreeGrafter"/>
</dbReference>
<dbReference type="Proteomes" id="UP000092445">
    <property type="component" value="Unassembled WGS sequence"/>
</dbReference>
<keyword evidence="1" id="KW-0175">Coiled coil</keyword>
<accession>A0A1A9ZAY2</accession>
<proteinExistence type="predicted"/>
<dbReference type="AlphaFoldDB" id="A0A1A9ZAY2"/>
<protein>
    <recommendedName>
        <fullName evidence="3">MADF domain-containing protein</fullName>
    </recommendedName>
</protein>
<reference evidence="5" key="1">
    <citation type="submission" date="2014-03" db="EMBL/GenBank/DDBJ databases">
        <authorList>
            <person name="Aksoy S."/>
            <person name="Warren W."/>
            <person name="Wilson R.K."/>
        </authorList>
    </citation>
    <scope>NUCLEOTIDE SEQUENCE [LARGE SCALE GENOMIC DNA]</scope>
    <source>
        <strain evidence="5">IAEA</strain>
    </source>
</reference>
<dbReference type="GO" id="GO:0005634">
    <property type="term" value="C:nucleus"/>
    <property type="evidence" value="ECO:0007669"/>
    <property type="project" value="TreeGrafter"/>
</dbReference>
<dbReference type="GO" id="GO:0005667">
    <property type="term" value="C:transcription regulator complex"/>
    <property type="evidence" value="ECO:0007669"/>
    <property type="project" value="TreeGrafter"/>
</dbReference>
<evidence type="ECO:0000313" key="4">
    <source>
        <dbReference type="EnsemblMetazoa" id="GPAI009074-PA"/>
    </source>
</evidence>
<evidence type="ECO:0000256" key="1">
    <source>
        <dbReference type="SAM" id="Coils"/>
    </source>
</evidence>
<feature type="region of interest" description="Disordered" evidence="2">
    <location>
        <begin position="151"/>
        <end position="175"/>
    </location>
</feature>
<evidence type="ECO:0000259" key="3">
    <source>
        <dbReference type="PROSITE" id="PS51029"/>
    </source>
</evidence>
<reference evidence="4" key="2">
    <citation type="submission" date="2020-05" db="UniProtKB">
        <authorList>
            <consortium name="EnsemblMetazoa"/>
        </authorList>
    </citation>
    <scope>IDENTIFICATION</scope>
    <source>
        <strain evidence="4">IAEA</strain>
    </source>
</reference>
<dbReference type="VEuPathDB" id="VectorBase:GPAI009074"/>
<name>A0A1A9ZAY2_GLOPL</name>
<sequence>MQWLPFHRQYQHQHQHRDHHRHLVREFWLMSTAMKRKRGRPRLDEPRDFNDFDLNLIQEFKKHPVFYDRTHPEHRNREYTDRIWHRIAHNLNTSMNQVKTRINQLRNRYSLEKRRAEALEQHEYSATSQWCLYKYLTFLNDYIKTRRPYSLAATTTENKPSISSSEAEEETNEETQVILNGHSVTNESYRHLNSTQLSNLPQQPSGSNAKTSNDLPTTTKDNGQQKFKAFGQFLTSCLIEMDEMQALHLIEKFTNDLGLILCER</sequence>
<dbReference type="PANTHER" id="PTHR12243:SF67">
    <property type="entry name" value="COREPRESSOR OF PANGOLIN, ISOFORM A-RELATED"/>
    <property type="match status" value="1"/>
</dbReference>
<feature type="region of interest" description="Disordered" evidence="2">
    <location>
        <begin position="196"/>
        <end position="223"/>
    </location>
</feature>
<evidence type="ECO:0000256" key="2">
    <source>
        <dbReference type="SAM" id="MobiDB-lite"/>
    </source>
</evidence>
<organism evidence="4 5">
    <name type="scientific">Glossina pallidipes</name>
    <name type="common">Tsetse fly</name>
    <dbReference type="NCBI Taxonomy" id="7398"/>
    <lineage>
        <taxon>Eukaryota</taxon>
        <taxon>Metazoa</taxon>
        <taxon>Ecdysozoa</taxon>
        <taxon>Arthropoda</taxon>
        <taxon>Hexapoda</taxon>
        <taxon>Insecta</taxon>
        <taxon>Pterygota</taxon>
        <taxon>Neoptera</taxon>
        <taxon>Endopterygota</taxon>
        <taxon>Diptera</taxon>
        <taxon>Brachycera</taxon>
        <taxon>Muscomorpha</taxon>
        <taxon>Hippoboscoidea</taxon>
        <taxon>Glossinidae</taxon>
        <taxon>Glossina</taxon>
    </lineage>
</organism>
<dbReference type="STRING" id="7398.A0A1A9ZAY2"/>
<dbReference type="InterPro" id="IPR006578">
    <property type="entry name" value="MADF-dom"/>
</dbReference>
<feature type="coiled-coil region" evidence="1">
    <location>
        <begin position="88"/>
        <end position="122"/>
    </location>
</feature>
<feature type="domain" description="MADF" evidence="3">
    <location>
        <begin position="55"/>
        <end position="144"/>
    </location>
</feature>